<feature type="region of interest" description="Disordered" evidence="1">
    <location>
        <begin position="1"/>
        <end position="94"/>
    </location>
</feature>
<feature type="compositionally biased region" description="Basic and acidic residues" evidence="1">
    <location>
        <begin position="26"/>
        <end position="37"/>
    </location>
</feature>
<organism evidence="2 3">
    <name type="scientific">Methylorubrum populi</name>
    <dbReference type="NCBI Taxonomy" id="223967"/>
    <lineage>
        <taxon>Bacteria</taxon>
        <taxon>Pseudomonadati</taxon>
        <taxon>Pseudomonadota</taxon>
        <taxon>Alphaproteobacteria</taxon>
        <taxon>Hyphomicrobiales</taxon>
        <taxon>Methylobacteriaceae</taxon>
        <taxon>Methylorubrum</taxon>
    </lineage>
</organism>
<name>A0A833J0U8_9HYPH</name>
<dbReference type="AlphaFoldDB" id="A0A833J0U8"/>
<evidence type="ECO:0000313" key="3">
    <source>
        <dbReference type="Proteomes" id="UP000469949"/>
    </source>
</evidence>
<dbReference type="EMBL" id="WEKV01000020">
    <property type="protein sequence ID" value="KAB7782600.1"/>
    <property type="molecule type" value="Genomic_DNA"/>
</dbReference>
<protein>
    <submittedName>
        <fullName evidence="2">Uncharacterized protein</fullName>
    </submittedName>
</protein>
<proteinExistence type="predicted"/>
<gene>
    <name evidence="2" type="ORF">F8B43_5355</name>
</gene>
<sequence length="94" mass="10713">MPRRRREDPIAAELADMPDTVGRMDASGRNHGRAERQHRPRARKQGRDAHQQDHERDALTKRRQSTKLWEISPSRKAAGNPAPASRQRLEGIGC</sequence>
<reference evidence="2 3" key="1">
    <citation type="submission" date="2019-10" db="EMBL/GenBank/DDBJ databases">
        <title>Draft Genome Sequence of the Caffeine Degrading Methylotroph Methylorubrum populi PINKEL.</title>
        <authorList>
            <person name="Dawson S.C."/>
            <person name="Zhang X."/>
            <person name="Wright M.E."/>
            <person name="Sharma G."/>
            <person name="Langner J.T."/>
            <person name="Ditty J.L."/>
            <person name="Subuyuj G.A."/>
        </authorList>
    </citation>
    <scope>NUCLEOTIDE SEQUENCE [LARGE SCALE GENOMIC DNA]</scope>
    <source>
        <strain evidence="2 3">Pinkel</strain>
    </source>
</reference>
<evidence type="ECO:0000313" key="2">
    <source>
        <dbReference type="EMBL" id="KAB7782600.1"/>
    </source>
</evidence>
<feature type="compositionally biased region" description="Basic and acidic residues" evidence="1">
    <location>
        <begin position="45"/>
        <end position="60"/>
    </location>
</feature>
<comment type="caution">
    <text evidence="2">The sequence shown here is derived from an EMBL/GenBank/DDBJ whole genome shotgun (WGS) entry which is preliminary data.</text>
</comment>
<accession>A0A833J0U8</accession>
<evidence type="ECO:0000256" key="1">
    <source>
        <dbReference type="SAM" id="MobiDB-lite"/>
    </source>
</evidence>
<dbReference type="Proteomes" id="UP000469949">
    <property type="component" value="Unassembled WGS sequence"/>
</dbReference>